<evidence type="ECO:0000313" key="1">
    <source>
        <dbReference type="EMBL" id="KAK1946859.1"/>
    </source>
</evidence>
<organism evidence="1 2">
    <name type="scientific">Phytophthora citrophthora</name>
    <dbReference type="NCBI Taxonomy" id="4793"/>
    <lineage>
        <taxon>Eukaryota</taxon>
        <taxon>Sar</taxon>
        <taxon>Stramenopiles</taxon>
        <taxon>Oomycota</taxon>
        <taxon>Peronosporomycetes</taxon>
        <taxon>Peronosporales</taxon>
        <taxon>Peronosporaceae</taxon>
        <taxon>Phytophthora</taxon>
    </lineage>
</organism>
<accession>A0AAD9GXF6</accession>
<dbReference type="EMBL" id="JASMQC010000003">
    <property type="protein sequence ID" value="KAK1946859.1"/>
    <property type="molecule type" value="Genomic_DNA"/>
</dbReference>
<proteinExistence type="predicted"/>
<sequence length="106" mass="11937">MVAAVFELERAWIPSQSLRSPCHPSHYGSGWLDASRVKLFDNERLTVFLTDMTRVLTLVQWEGTWQYQAGANVAFDVAELAGCSFVHSAAPSCTVDEKLADYRRWA</sequence>
<dbReference type="Proteomes" id="UP001259832">
    <property type="component" value="Unassembled WGS sequence"/>
</dbReference>
<reference evidence="1" key="1">
    <citation type="submission" date="2023-08" db="EMBL/GenBank/DDBJ databases">
        <title>Reference Genome Resource for the Citrus Pathogen Phytophthora citrophthora.</title>
        <authorList>
            <person name="Moller H."/>
            <person name="Coetzee B."/>
            <person name="Rose L.J."/>
            <person name="Van Niekerk J.M."/>
        </authorList>
    </citation>
    <scope>NUCLEOTIDE SEQUENCE</scope>
    <source>
        <strain evidence="1">STE-U-9442</strain>
    </source>
</reference>
<keyword evidence="2" id="KW-1185">Reference proteome</keyword>
<protein>
    <submittedName>
        <fullName evidence="1">Uncharacterized protein</fullName>
    </submittedName>
</protein>
<comment type="caution">
    <text evidence="1">The sequence shown here is derived from an EMBL/GenBank/DDBJ whole genome shotgun (WGS) entry which is preliminary data.</text>
</comment>
<dbReference type="AlphaFoldDB" id="A0AAD9GXF6"/>
<evidence type="ECO:0000313" key="2">
    <source>
        <dbReference type="Proteomes" id="UP001259832"/>
    </source>
</evidence>
<gene>
    <name evidence="1" type="ORF">P3T76_002411</name>
</gene>
<name>A0AAD9GXF6_9STRA</name>